<dbReference type="InterPro" id="IPR009790">
    <property type="entry name" value="TMEM106"/>
</dbReference>
<feature type="region of interest" description="Disordered" evidence="6">
    <location>
        <begin position="1"/>
        <end position="45"/>
    </location>
</feature>
<dbReference type="GO" id="GO:0012505">
    <property type="term" value="C:endomembrane system"/>
    <property type="evidence" value="ECO:0007669"/>
    <property type="project" value="UniProtKB-SubCell"/>
</dbReference>
<feature type="domain" description="Transmembrane protein 106 N-terminal" evidence="9">
    <location>
        <begin position="76"/>
        <end position="116"/>
    </location>
</feature>
<dbReference type="Proteomes" id="UP000242188">
    <property type="component" value="Unassembled WGS sequence"/>
</dbReference>
<comment type="subcellular location">
    <subcellularLocation>
        <location evidence="1">Endomembrane system</location>
    </subcellularLocation>
</comment>
<comment type="caution">
    <text evidence="10">The sequence shown here is derived from an EMBL/GenBank/DDBJ whole genome shotgun (WGS) entry which is preliminary data.</text>
</comment>
<organism evidence="10 11">
    <name type="scientific">Mizuhopecten yessoensis</name>
    <name type="common">Japanese scallop</name>
    <name type="synonym">Patinopecten yessoensis</name>
    <dbReference type="NCBI Taxonomy" id="6573"/>
    <lineage>
        <taxon>Eukaryota</taxon>
        <taxon>Metazoa</taxon>
        <taxon>Spiralia</taxon>
        <taxon>Lophotrochozoa</taxon>
        <taxon>Mollusca</taxon>
        <taxon>Bivalvia</taxon>
        <taxon>Autobranchia</taxon>
        <taxon>Pteriomorphia</taxon>
        <taxon>Pectinida</taxon>
        <taxon>Pectinoidea</taxon>
        <taxon>Pectinidae</taxon>
        <taxon>Mizuhopecten</taxon>
    </lineage>
</organism>
<name>A0A210PS78_MIZYE</name>
<dbReference type="OrthoDB" id="6127971at2759"/>
<dbReference type="PANTHER" id="PTHR28556">
    <property type="entry name" value="TRANSMEMBRANE PROTEIN 106B"/>
    <property type="match status" value="1"/>
</dbReference>
<evidence type="ECO:0000256" key="4">
    <source>
        <dbReference type="ARBA" id="ARBA00022989"/>
    </source>
</evidence>
<protein>
    <submittedName>
        <fullName evidence="10">Transmembrane protein 106B</fullName>
    </submittedName>
</protein>
<evidence type="ECO:0000313" key="11">
    <source>
        <dbReference type="Proteomes" id="UP000242188"/>
    </source>
</evidence>
<keyword evidence="5 7" id="KW-0472">Membrane</keyword>
<feature type="domain" description="Transmembrane protein 106 C-terminal" evidence="8">
    <location>
        <begin position="161"/>
        <end position="281"/>
    </location>
</feature>
<dbReference type="Pfam" id="PF21002">
    <property type="entry name" value="TMEM106_N"/>
    <property type="match status" value="1"/>
</dbReference>
<accession>A0A210PS78</accession>
<dbReference type="InterPro" id="IPR048509">
    <property type="entry name" value="TMEM106_C"/>
</dbReference>
<evidence type="ECO:0000256" key="3">
    <source>
        <dbReference type="ARBA" id="ARBA00022692"/>
    </source>
</evidence>
<keyword evidence="11" id="KW-1185">Reference proteome</keyword>
<gene>
    <name evidence="10" type="ORF">KP79_PYT19878</name>
</gene>
<comment type="similarity">
    <text evidence="2">Belongs to the TMEM106 family.</text>
</comment>
<evidence type="ECO:0000313" key="10">
    <source>
        <dbReference type="EMBL" id="OWF39349.1"/>
    </source>
</evidence>
<evidence type="ECO:0000259" key="9">
    <source>
        <dbReference type="Pfam" id="PF21002"/>
    </source>
</evidence>
<sequence>MNRIDTSVDGDRQILVNDTDDSGENSSDARKRQQNGYHHVPSPRENVITQRNNGLVLNSSRVSDGRETDTNTYTELLRGSVPCPTCRGNGSIPKEQEGQLVALIPLKDKRLKPRRTYLYVCLAVFLCLTAAGLLLFFMFPRNVTIESNKPFLSPQNLSIAVQSVQFLISNPINITNQNYFPVTVNSITMSVLFRTKVVTTSNDKNTTTVPIRDTVSTSVTAQLKFNELNEFGYMAILCNDTNTWFHEFVMVFDFTVSYSYLGHDEMTSLTTYQSVSCGNDTAPVISTHKPQPLTTTKVTTTEVTTSEVTTKGGST</sequence>
<keyword evidence="3 7" id="KW-0812">Transmembrane</keyword>
<feature type="transmembrane region" description="Helical" evidence="7">
    <location>
        <begin position="117"/>
        <end position="139"/>
    </location>
</feature>
<evidence type="ECO:0000256" key="5">
    <source>
        <dbReference type="ARBA" id="ARBA00023136"/>
    </source>
</evidence>
<keyword evidence="4 7" id="KW-1133">Transmembrane helix</keyword>
<dbReference type="InterPro" id="IPR048511">
    <property type="entry name" value="TMEM106_N"/>
</dbReference>
<reference evidence="10 11" key="1">
    <citation type="journal article" date="2017" name="Nat. Ecol. Evol.">
        <title>Scallop genome provides insights into evolution of bilaterian karyotype and development.</title>
        <authorList>
            <person name="Wang S."/>
            <person name="Zhang J."/>
            <person name="Jiao W."/>
            <person name="Li J."/>
            <person name="Xun X."/>
            <person name="Sun Y."/>
            <person name="Guo X."/>
            <person name="Huan P."/>
            <person name="Dong B."/>
            <person name="Zhang L."/>
            <person name="Hu X."/>
            <person name="Sun X."/>
            <person name="Wang J."/>
            <person name="Zhao C."/>
            <person name="Wang Y."/>
            <person name="Wang D."/>
            <person name="Huang X."/>
            <person name="Wang R."/>
            <person name="Lv J."/>
            <person name="Li Y."/>
            <person name="Zhang Z."/>
            <person name="Liu B."/>
            <person name="Lu W."/>
            <person name="Hui Y."/>
            <person name="Liang J."/>
            <person name="Zhou Z."/>
            <person name="Hou R."/>
            <person name="Li X."/>
            <person name="Liu Y."/>
            <person name="Li H."/>
            <person name="Ning X."/>
            <person name="Lin Y."/>
            <person name="Zhao L."/>
            <person name="Xing Q."/>
            <person name="Dou J."/>
            <person name="Li Y."/>
            <person name="Mao J."/>
            <person name="Guo H."/>
            <person name="Dou H."/>
            <person name="Li T."/>
            <person name="Mu C."/>
            <person name="Jiang W."/>
            <person name="Fu Q."/>
            <person name="Fu X."/>
            <person name="Miao Y."/>
            <person name="Liu J."/>
            <person name="Yu Q."/>
            <person name="Li R."/>
            <person name="Liao H."/>
            <person name="Li X."/>
            <person name="Kong Y."/>
            <person name="Jiang Z."/>
            <person name="Chourrout D."/>
            <person name="Li R."/>
            <person name="Bao Z."/>
        </authorList>
    </citation>
    <scope>NUCLEOTIDE SEQUENCE [LARGE SCALE GENOMIC DNA]</scope>
    <source>
        <strain evidence="10 11">PY_sf001</strain>
    </source>
</reference>
<dbReference type="EMBL" id="NEDP02005530">
    <property type="protein sequence ID" value="OWF39349.1"/>
    <property type="molecule type" value="Genomic_DNA"/>
</dbReference>
<dbReference type="PANTHER" id="PTHR28556:SF4">
    <property type="entry name" value="TRANSMEMBRANE PROTEIN 106A"/>
    <property type="match status" value="1"/>
</dbReference>
<dbReference type="STRING" id="6573.A0A210PS78"/>
<proteinExistence type="inferred from homology"/>
<evidence type="ECO:0000256" key="1">
    <source>
        <dbReference type="ARBA" id="ARBA00004308"/>
    </source>
</evidence>
<dbReference type="Pfam" id="PF07092">
    <property type="entry name" value="TMEM106"/>
    <property type="match status" value="1"/>
</dbReference>
<evidence type="ECO:0000256" key="2">
    <source>
        <dbReference type="ARBA" id="ARBA00008111"/>
    </source>
</evidence>
<dbReference type="AlphaFoldDB" id="A0A210PS78"/>
<evidence type="ECO:0000256" key="6">
    <source>
        <dbReference type="SAM" id="MobiDB-lite"/>
    </source>
</evidence>
<evidence type="ECO:0000256" key="7">
    <source>
        <dbReference type="SAM" id="Phobius"/>
    </source>
</evidence>
<evidence type="ECO:0000259" key="8">
    <source>
        <dbReference type="Pfam" id="PF07092"/>
    </source>
</evidence>